<comment type="caution">
    <text evidence="2">The sequence shown here is derived from an EMBL/GenBank/DDBJ whole genome shotgun (WGS) entry which is preliminary data.</text>
</comment>
<protein>
    <submittedName>
        <fullName evidence="2">Uncharacterized protein</fullName>
    </submittedName>
</protein>
<feature type="transmembrane region" description="Helical" evidence="1">
    <location>
        <begin position="6"/>
        <end position="31"/>
    </location>
</feature>
<proteinExistence type="predicted"/>
<feature type="transmembrane region" description="Helical" evidence="1">
    <location>
        <begin position="87"/>
        <end position="111"/>
    </location>
</feature>
<feature type="transmembrane region" description="Helical" evidence="1">
    <location>
        <begin position="131"/>
        <end position="151"/>
    </location>
</feature>
<keyword evidence="1" id="KW-0812">Transmembrane</keyword>
<keyword evidence="3" id="KW-1185">Reference proteome</keyword>
<feature type="transmembrane region" description="Helical" evidence="1">
    <location>
        <begin position="52"/>
        <end position="75"/>
    </location>
</feature>
<evidence type="ECO:0000313" key="3">
    <source>
        <dbReference type="Proteomes" id="UP000294650"/>
    </source>
</evidence>
<reference evidence="2 3" key="1">
    <citation type="submission" date="2019-03" db="EMBL/GenBank/DDBJ databases">
        <title>Genomic Encyclopedia of Type Strains, Phase IV (KMG-IV): sequencing the most valuable type-strain genomes for metagenomic binning, comparative biology and taxonomic classification.</title>
        <authorList>
            <person name="Goeker M."/>
        </authorList>
    </citation>
    <scope>NUCLEOTIDE SEQUENCE [LARGE SCALE GENOMIC DNA]</scope>
    <source>
        <strain evidence="2 3">DSM 25894</strain>
    </source>
</reference>
<keyword evidence="1" id="KW-0472">Membrane</keyword>
<dbReference type="Proteomes" id="UP000294650">
    <property type="component" value="Unassembled WGS sequence"/>
</dbReference>
<name>A0A4R3NCI4_9BACI</name>
<dbReference type="AlphaFoldDB" id="A0A4R3NCI4"/>
<organism evidence="2 3">
    <name type="scientific">Melghiribacillus thermohalophilus</name>
    <dbReference type="NCBI Taxonomy" id="1324956"/>
    <lineage>
        <taxon>Bacteria</taxon>
        <taxon>Bacillati</taxon>
        <taxon>Bacillota</taxon>
        <taxon>Bacilli</taxon>
        <taxon>Bacillales</taxon>
        <taxon>Bacillaceae</taxon>
        <taxon>Melghiribacillus</taxon>
    </lineage>
</organism>
<keyword evidence="1" id="KW-1133">Transmembrane helix</keyword>
<evidence type="ECO:0000256" key="1">
    <source>
        <dbReference type="SAM" id="Phobius"/>
    </source>
</evidence>
<sequence length="152" mass="17170">MVTGNIIFPLWALLFLHPLFLLVMLMGNLIIDSAVALVFSKLTNIQMERNTFIRLILSIWVAGFLADLAAFAWLFLMAMGFDFVDVYWIYTSIFSIITFFSAIILAAVTIYLIDKKMALKAGFVDHQAKSFAFIMAVVTAPYLMLIPTPIFL</sequence>
<evidence type="ECO:0000313" key="2">
    <source>
        <dbReference type="EMBL" id="TCT26683.1"/>
    </source>
</evidence>
<dbReference type="EMBL" id="SMAN01000001">
    <property type="protein sequence ID" value="TCT26683.1"/>
    <property type="molecule type" value="Genomic_DNA"/>
</dbReference>
<accession>A0A4R3NCI4</accession>
<gene>
    <name evidence="2" type="ORF">EDD68_10136</name>
</gene>